<reference evidence="1 2" key="1">
    <citation type="journal article" date="2020" name="Int. J. Syst. Evol. Microbiol.">
        <title>Novel acetic acid bacteria from cider fermentations: Acetobacter conturbans sp. nov. and Acetobacter fallax sp. nov.</title>
        <authorList>
            <person name="Sombolestani A.S."/>
            <person name="Cleenwerck I."/>
            <person name="Cnockaert M."/>
            <person name="Borremans W."/>
            <person name="Wieme A.D."/>
            <person name="De Vuyst L."/>
            <person name="Vandamme P."/>
        </authorList>
    </citation>
    <scope>NUCLEOTIDE SEQUENCE [LARGE SCALE GENOMIC DNA]</scope>
    <source>
        <strain evidence="1 2">LMG 30640</strain>
    </source>
</reference>
<name>A0ABX0JXW7_9PROT</name>
<protein>
    <submittedName>
        <fullName evidence="1">Uncharacterized protein</fullName>
    </submittedName>
</protein>
<sequence length="79" mass="9072">MDENNDPLVRIVLNCGDTARSISEQQYELAVEREDRAAARKWLEVFSGFMTATRVLRSSSVSPIRVDDHQDEWNSDQES</sequence>
<accession>A0ABX0JXW7</accession>
<dbReference type="RefSeq" id="WP_173585168.1">
    <property type="nucleotide sequence ID" value="NZ_WOTB01000060.1"/>
</dbReference>
<evidence type="ECO:0000313" key="1">
    <source>
        <dbReference type="EMBL" id="NHN86855.1"/>
    </source>
</evidence>
<dbReference type="EMBL" id="WOTB01000060">
    <property type="protein sequence ID" value="NHN86855.1"/>
    <property type="molecule type" value="Genomic_DNA"/>
</dbReference>
<proteinExistence type="predicted"/>
<keyword evidence="2" id="KW-1185">Reference proteome</keyword>
<organism evidence="1 2">
    <name type="scientific">Acetobacter musti</name>
    <dbReference type="NCBI Taxonomy" id="864732"/>
    <lineage>
        <taxon>Bacteria</taxon>
        <taxon>Pseudomonadati</taxon>
        <taxon>Pseudomonadota</taxon>
        <taxon>Alphaproteobacteria</taxon>
        <taxon>Acetobacterales</taxon>
        <taxon>Acetobacteraceae</taxon>
        <taxon>Acetobacter</taxon>
    </lineage>
</organism>
<comment type="caution">
    <text evidence="1">The sequence shown here is derived from an EMBL/GenBank/DDBJ whole genome shotgun (WGS) entry which is preliminary data.</text>
</comment>
<gene>
    <name evidence="1" type="ORF">GOB93_19965</name>
</gene>
<evidence type="ECO:0000313" key="2">
    <source>
        <dbReference type="Proteomes" id="UP000635278"/>
    </source>
</evidence>
<dbReference type="Proteomes" id="UP000635278">
    <property type="component" value="Unassembled WGS sequence"/>
</dbReference>